<keyword evidence="4" id="KW-0408">Iron</keyword>
<accession>A0ABR1U1N1</accession>
<organism evidence="7 8">
    <name type="scientific">Apiospora saccharicola</name>
    <dbReference type="NCBI Taxonomy" id="335842"/>
    <lineage>
        <taxon>Eukaryota</taxon>
        <taxon>Fungi</taxon>
        <taxon>Dikarya</taxon>
        <taxon>Ascomycota</taxon>
        <taxon>Pezizomycotina</taxon>
        <taxon>Sordariomycetes</taxon>
        <taxon>Xylariomycetidae</taxon>
        <taxon>Amphisphaeriales</taxon>
        <taxon>Apiosporaceae</taxon>
        <taxon>Apiospora</taxon>
    </lineage>
</organism>
<dbReference type="Pfam" id="PF13816">
    <property type="entry name" value="Dehydratase_hem"/>
    <property type="match status" value="2"/>
</dbReference>
<keyword evidence="3" id="KW-0479">Metal-binding</keyword>
<protein>
    <submittedName>
        <fullName evidence="7">Phenylacetaldoxime dehydratase</fullName>
    </submittedName>
</protein>
<dbReference type="EMBL" id="JAQQWM010000008">
    <property type="protein sequence ID" value="KAK8052718.1"/>
    <property type="molecule type" value="Genomic_DNA"/>
</dbReference>
<dbReference type="Proteomes" id="UP001446871">
    <property type="component" value="Unassembled WGS sequence"/>
</dbReference>
<proteinExistence type="predicted"/>
<keyword evidence="8" id="KW-1185">Reference proteome</keyword>
<dbReference type="InterPro" id="IPR025702">
    <property type="entry name" value="OXD"/>
</dbReference>
<evidence type="ECO:0000256" key="2">
    <source>
        <dbReference type="ARBA" id="ARBA00022617"/>
    </source>
</evidence>
<comment type="cofactor">
    <cofactor evidence="1">
        <name>heme b</name>
        <dbReference type="ChEBI" id="CHEBI:60344"/>
    </cofactor>
</comment>
<name>A0ABR1U1N1_9PEZI</name>
<sequence>MAPTDDPNATGDALRQLPKRHRVDEHWKSPQDFKAWWESSDVVSFWAALPDDAGFWRETVSLPATRSIPSPRRKRFGLAKQWITNVMTAGSAKGLVSGRACHAFGSGKQLGALSSSSGSGTLTKVTSHETSGPESSDDDDVKSEGSNGPPSLFPGLDYVRQAQLLFWLDMSYMEHLGRWDKVHIKLRKDFLAAYGPGGAMAGGELLLWVDLGILKGDEMDAEYVGCYEGTGFLAHDHDAAFESRRDAQSAGLPAFFDEPRGSKPVEW</sequence>
<feature type="compositionally biased region" description="Low complexity" evidence="6">
    <location>
        <begin position="112"/>
        <end position="125"/>
    </location>
</feature>
<comment type="caution">
    <text evidence="7">The sequence shown here is derived from an EMBL/GenBank/DDBJ whole genome shotgun (WGS) entry which is preliminary data.</text>
</comment>
<keyword evidence="5" id="KW-0456">Lyase</keyword>
<evidence type="ECO:0000256" key="5">
    <source>
        <dbReference type="ARBA" id="ARBA00023239"/>
    </source>
</evidence>
<evidence type="ECO:0000313" key="8">
    <source>
        <dbReference type="Proteomes" id="UP001446871"/>
    </source>
</evidence>
<reference evidence="7 8" key="1">
    <citation type="submission" date="2023-01" db="EMBL/GenBank/DDBJ databases">
        <title>Analysis of 21 Apiospora genomes using comparative genomics revels a genus with tremendous synthesis potential of carbohydrate active enzymes and secondary metabolites.</title>
        <authorList>
            <person name="Sorensen T."/>
        </authorList>
    </citation>
    <scope>NUCLEOTIDE SEQUENCE [LARGE SCALE GENOMIC DNA]</scope>
    <source>
        <strain evidence="7 8">CBS 83171</strain>
    </source>
</reference>
<gene>
    <name evidence="7" type="ORF">PG996_012019</name>
</gene>
<keyword evidence="2" id="KW-0349">Heme</keyword>
<evidence type="ECO:0000256" key="4">
    <source>
        <dbReference type="ARBA" id="ARBA00023004"/>
    </source>
</evidence>
<evidence type="ECO:0000313" key="7">
    <source>
        <dbReference type="EMBL" id="KAK8052718.1"/>
    </source>
</evidence>
<evidence type="ECO:0000256" key="3">
    <source>
        <dbReference type="ARBA" id="ARBA00022723"/>
    </source>
</evidence>
<evidence type="ECO:0000256" key="1">
    <source>
        <dbReference type="ARBA" id="ARBA00001970"/>
    </source>
</evidence>
<evidence type="ECO:0000256" key="6">
    <source>
        <dbReference type="SAM" id="MobiDB-lite"/>
    </source>
</evidence>
<feature type="region of interest" description="Disordered" evidence="6">
    <location>
        <begin position="112"/>
        <end position="154"/>
    </location>
</feature>